<evidence type="ECO:0000256" key="7">
    <source>
        <dbReference type="ARBA" id="ARBA00022723"/>
    </source>
</evidence>
<dbReference type="RefSeq" id="WP_187070961.1">
    <property type="nucleotide sequence ID" value="NZ_JACRYL010000006.1"/>
</dbReference>
<keyword evidence="6" id="KW-0540">Nuclease</keyword>
<dbReference type="Pfam" id="PF21686">
    <property type="entry name" value="LigD_Prim-Pol"/>
    <property type="match status" value="1"/>
</dbReference>
<dbReference type="InterPro" id="IPR052171">
    <property type="entry name" value="NHEJ_LigD"/>
</dbReference>
<keyword evidence="14" id="KW-0238">DNA-binding</keyword>
<keyword evidence="17" id="KW-0464">Manganese</keyword>
<feature type="domain" description="ATP-dependent DNA ligase family profile" evidence="22">
    <location>
        <begin position="336"/>
        <end position="472"/>
    </location>
</feature>
<dbReference type="Gene3D" id="3.30.470.30">
    <property type="entry name" value="DNA ligase/mRNA capping enzyme"/>
    <property type="match status" value="1"/>
</dbReference>
<feature type="region of interest" description="Disordered" evidence="21">
    <location>
        <begin position="1"/>
        <end position="23"/>
    </location>
</feature>
<comment type="caution">
    <text evidence="23">The sequence shown here is derived from an EMBL/GenBank/DDBJ whole genome shotgun (WGS) entry which is preliminary data.</text>
</comment>
<evidence type="ECO:0000256" key="3">
    <source>
        <dbReference type="ARBA" id="ARBA00022598"/>
    </source>
</evidence>
<evidence type="ECO:0000313" key="23">
    <source>
        <dbReference type="EMBL" id="MBC6110500.1"/>
    </source>
</evidence>
<organism evidence="23 24">
    <name type="scientific">Pedobacter fastidiosus</name>
    <dbReference type="NCBI Taxonomy" id="2765361"/>
    <lineage>
        <taxon>Bacteria</taxon>
        <taxon>Pseudomonadati</taxon>
        <taxon>Bacteroidota</taxon>
        <taxon>Sphingobacteriia</taxon>
        <taxon>Sphingobacteriales</taxon>
        <taxon>Sphingobacteriaceae</taxon>
        <taxon>Pedobacter</taxon>
    </lineage>
</organism>
<keyword evidence="15" id="KW-0233">DNA recombination</keyword>
<evidence type="ECO:0000256" key="18">
    <source>
        <dbReference type="ARBA" id="ARBA00023268"/>
    </source>
</evidence>
<evidence type="ECO:0000313" key="24">
    <source>
        <dbReference type="Proteomes" id="UP000652755"/>
    </source>
</evidence>
<keyword evidence="9" id="KW-0227">DNA damage</keyword>
<reference evidence="23 24" key="1">
    <citation type="submission" date="2020-08" db="EMBL/GenBank/DDBJ databases">
        <authorList>
            <person name="Sun Q."/>
            <person name="Inoue M."/>
        </authorList>
    </citation>
    <scope>NUCLEOTIDE SEQUENCE [LARGE SCALE GENOMIC DNA]</scope>
    <source>
        <strain evidence="23 24">CCM 8938</strain>
    </source>
</reference>
<dbReference type="InterPro" id="IPR012309">
    <property type="entry name" value="DNA_ligase_ATP-dep_C"/>
</dbReference>
<dbReference type="InterPro" id="IPR012310">
    <property type="entry name" value="DNA_ligase_ATP-dep_cent"/>
</dbReference>
<evidence type="ECO:0000256" key="20">
    <source>
        <dbReference type="ARBA" id="ARBA00034003"/>
    </source>
</evidence>
<dbReference type="InterPro" id="IPR014144">
    <property type="entry name" value="LigD_PE_domain"/>
</dbReference>
<dbReference type="NCBIfam" id="TIGR02776">
    <property type="entry name" value="NHEJ_ligase_prk"/>
    <property type="match status" value="1"/>
</dbReference>
<dbReference type="CDD" id="cd07906">
    <property type="entry name" value="Adenylation_DNA_ligase_LigD_LigC"/>
    <property type="match status" value="1"/>
</dbReference>
<comment type="cofactor">
    <cofactor evidence="1">
        <name>Mn(2+)</name>
        <dbReference type="ChEBI" id="CHEBI:29035"/>
    </cofactor>
</comment>
<keyword evidence="13" id="KW-0239">DNA-directed DNA polymerase</keyword>
<name>A0ABR7KR13_9SPHI</name>
<keyword evidence="16" id="KW-0234">DNA repair</keyword>
<evidence type="ECO:0000256" key="1">
    <source>
        <dbReference type="ARBA" id="ARBA00001936"/>
    </source>
</evidence>
<evidence type="ECO:0000256" key="10">
    <source>
        <dbReference type="ARBA" id="ARBA00022801"/>
    </source>
</evidence>
<keyword evidence="24" id="KW-1185">Reference proteome</keyword>
<keyword evidence="3 23" id="KW-0436">Ligase</keyword>
<sequence>MSLEKYVSKRDFSKTAEPKAGKSKDDEKLMFVIQKHDASRLHYDFRLEMRGVLKSWAVPKGPSLDPKNKRLAMMVEDHPYDYKNFEGIIPKGEYGGGTVIVWDEGTYEPIAEIKGKKAQEKHLIHQLKEGSLKIKLHGEKLHGEFALVKTHGMGENGWLLIKHKDDFASTKDITKEDKSVLSGNSIEKMEKTSEKVWKEGHEEKLKPEKKKPVEKVKNVAKAVGEDAESDPKLLLKNAPKSAMPNGIKPMLATLVNEPFDDSNWQYEVKWDGYRALAFIKKGKVNLFSRNNKSFNEKFYPIYDLLQKWKLNAVLDGEILVLNKKGVSNFGALQNWRSEADGELVFYVFDLLWYEGKSLMEMPLSERQAILNDILPTNDDRIRLGKVFKASGIDFFAAAEKMGLEGIIAKKSDSTYSPDRRSKEWLKIKVHKRQEVVIAGFTKNEDTSKSFSSLLLGVYEKDKLQYVGKVGTGFSDKLQKEMLKQFTPLIVDKSPFDEIPDVNKPSRFRPNPPKAKATWLKPELVCEVAFTEVTDDGVFRHPSFQGMRVDKKAKDVVREEEQSTDEIMETAEIKDDKHNGAIKPPKSEATKTLLNPKDETQVRKIKGHDLKFTHLSKIYWPEDKVTKRDMFNYYYQVAEYILPYLKDRPQSLNRFPNGIHGPSFYQKDVKGKAPDWVKTFPYETSEGEKKQYLVGTDEATLMWMASLGCIEMNPWFSRIQNPDNPDYCVIDLDPDKNTFDQVVEAALEVKKVLDAIDVPCFCKTSGSTGMHIYIPLNAKYTYDQSQMFAKIIVNLVHDQIPEYTSLERMISARKGKMYLDFLQNRPGATIAGPYSLRPKIGATVSMPLHWDEVKPGLQMKDFNIFNAIDRLKVEGDLFKGVLGKGIDLKKAISKAKSVFG</sequence>
<evidence type="ECO:0000256" key="8">
    <source>
        <dbReference type="ARBA" id="ARBA00022741"/>
    </source>
</evidence>
<dbReference type="InterPro" id="IPR012340">
    <property type="entry name" value="NA-bd_OB-fold"/>
</dbReference>
<keyword evidence="12" id="KW-0067">ATP-binding</keyword>
<dbReference type="NCBIfam" id="TIGR02779">
    <property type="entry name" value="NHEJ_ligase_lig"/>
    <property type="match status" value="1"/>
</dbReference>
<keyword evidence="4" id="KW-0808">Transferase</keyword>
<evidence type="ECO:0000256" key="14">
    <source>
        <dbReference type="ARBA" id="ARBA00023125"/>
    </source>
</evidence>
<keyword evidence="5" id="KW-0548">Nucleotidyltransferase</keyword>
<dbReference type="Gene3D" id="3.30.1490.70">
    <property type="match status" value="1"/>
</dbReference>
<dbReference type="EC" id="6.5.1.1" evidence="2"/>
<evidence type="ECO:0000256" key="13">
    <source>
        <dbReference type="ARBA" id="ARBA00022932"/>
    </source>
</evidence>
<evidence type="ECO:0000256" key="19">
    <source>
        <dbReference type="ARBA" id="ARBA00029943"/>
    </source>
</evidence>
<evidence type="ECO:0000256" key="6">
    <source>
        <dbReference type="ARBA" id="ARBA00022722"/>
    </source>
</evidence>
<dbReference type="InterPro" id="IPR014146">
    <property type="entry name" value="LigD_ligase_dom"/>
</dbReference>
<dbReference type="SUPFAM" id="SSF56091">
    <property type="entry name" value="DNA ligase/mRNA capping enzyme, catalytic domain"/>
    <property type="match status" value="1"/>
</dbReference>
<evidence type="ECO:0000256" key="11">
    <source>
        <dbReference type="ARBA" id="ARBA00022839"/>
    </source>
</evidence>
<keyword evidence="11" id="KW-0269">Exonuclease</keyword>
<evidence type="ECO:0000256" key="9">
    <source>
        <dbReference type="ARBA" id="ARBA00022763"/>
    </source>
</evidence>
<comment type="catalytic activity">
    <reaction evidence="20">
        <text>ATP + (deoxyribonucleotide)n-3'-hydroxyl + 5'-phospho-(deoxyribonucleotide)m = (deoxyribonucleotide)n+m + AMP + diphosphate.</text>
        <dbReference type="EC" id="6.5.1.1"/>
    </reaction>
</comment>
<evidence type="ECO:0000256" key="12">
    <source>
        <dbReference type="ARBA" id="ARBA00022840"/>
    </source>
</evidence>
<accession>A0ABR7KR13</accession>
<keyword evidence="18" id="KW-0511">Multifunctional enzyme</keyword>
<keyword evidence="8" id="KW-0547">Nucleotide-binding</keyword>
<evidence type="ECO:0000256" key="5">
    <source>
        <dbReference type="ARBA" id="ARBA00022695"/>
    </source>
</evidence>
<dbReference type="CDD" id="cd07971">
    <property type="entry name" value="OBF_DNA_ligase_LigD"/>
    <property type="match status" value="1"/>
</dbReference>
<dbReference type="PANTHER" id="PTHR42705:SF2">
    <property type="entry name" value="BIFUNCTIONAL NON-HOMOLOGOUS END JOINING PROTEIN LIGD"/>
    <property type="match status" value="1"/>
</dbReference>
<dbReference type="EMBL" id="JACRYL010000006">
    <property type="protein sequence ID" value="MBC6110500.1"/>
    <property type="molecule type" value="Genomic_DNA"/>
</dbReference>
<gene>
    <name evidence="23" type="primary">ligD</name>
    <name evidence="23" type="ORF">H7U22_08695</name>
</gene>
<dbReference type="Pfam" id="PF13298">
    <property type="entry name" value="LigD_N"/>
    <property type="match status" value="1"/>
</dbReference>
<evidence type="ECO:0000256" key="17">
    <source>
        <dbReference type="ARBA" id="ARBA00023211"/>
    </source>
</evidence>
<proteinExistence type="predicted"/>
<dbReference type="NCBIfam" id="TIGR02777">
    <property type="entry name" value="LigD_PE_dom"/>
    <property type="match status" value="1"/>
</dbReference>
<evidence type="ECO:0000256" key="15">
    <source>
        <dbReference type="ARBA" id="ARBA00023172"/>
    </source>
</evidence>
<dbReference type="PROSITE" id="PS50160">
    <property type="entry name" value="DNA_LIGASE_A3"/>
    <property type="match status" value="1"/>
</dbReference>
<dbReference type="Proteomes" id="UP000652755">
    <property type="component" value="Unassembled WGS sequence"/>
</dbReference>
<protein>
    <recommendedName>
        <fullName evidence="2">DNA ligase (ATP)</fullName>
        <ecNumber evidence="2">6.5.1.1</ecNumber>
    </recommendedName>
    <alternativeName>
        <fullName evidence="19">NHEJ DNA polymerase</fullName>
    </alternativeName>
</protein>
<dbReference type="InterPro" id="IPR014143">
    <property type="entry name" value="NHEJ_ligase_prk"/>
</dbReference>
<dbReference type="InterPro" id="IPR014145">
    <property type="entry name" value="LigD_pol_dom"/>
</dbReference>
<dbReference type="PANTHER" id="PTHR42705">
    <property type="entry name" value="BIFUNCTIONAL NON-HOMOLOGOUS END JOINING PROTEIN LIGD"/>
    <property type="match status" value="1"/>
</dbReference>
<dbReference type="Gene3D" id="2.40.50.140">
    <property type="entry name" value="Nucleic acid-binding proteins"/>
    <property type="match status" value="1"/>
</dbReference>
<dbReference type="SUPFAM" id="SSF50249">
    <property type="entry name" value="Nucleic acid-binding proteins"/>
    <property type="match status" value="1"/>
</dbReference>
<dbReference type="NCBIfam" id="TIGR02778">
    <property type="entry name" value="ligD_pol"/>
    <property type="match status" value="1"/>
</dbReference>
<dbReference type="CDD" id="cd04865">
    <property type="entry name" value="LigD_Pol_like_2"/>
    <property type="match status" value="1"/>
</dbReference>
<evidence type="ECO:0000259" key="22">
    <source>
        <dbReference type="PROSITE" id="PS50160"/>
    </source>
</evidence>
<dbReference type="GO" id="GO:0016874">
    <property type="term" value="F:ligase activity"/>
    <property type="evidence" value="ECO:0007669"/>
    <property type="project" value="UniProtKB-KW"/>
</dbReference>
<dbReference type="Pfam" id="PF04679">
    <property type="entry name" value="DNA_ligase_A_C"/>
    <property type="match status" value="1"/>
</dbReference>
<evidence type="ECO:0000256" key="21">
    <source>
        <dbReference type="SAM" id="MobiDB-lite"/>
    </source>
</evidence>
<evidence type="ECO:0000256" key="16">
    <source>
        <dbReference type="ARBA" id="ARBA00023204"/>
    </source>
</evidence>
<evidence type="ECO:0000256" key="2">
    <source>
        <dbReference type="ARBA" id="ARBA00012727"/>
    </source>
</evidence>
<keyword evidence="10" id="KW-0378">Hydrolase</keyword>
<dbReference type="Pfam" id="PF01068">
    <property type="entry name" value="DNA_ligase_A_M"/>
    <property type="match status" value="1"/>
</dbReference>
<keyword evidence="7" id="KW-0479">Metal-binding</keyword>
<evidence type="ECO:0000256" key="4">
    <source>
        <dbReference type="ARBA" id="ARBA00022679"/>
    </source>
</evidence>
<dbReference type="Gene3D" id="3.90.920.10">
    <property type="entry name" value="DNA primase, PRIM domain"/>
    <property type="match status" value="1"/>
</dbReference>